<evidence type="ECO:0000256" key="1">
    <source>
        <dbReference type="ARBA" id="ARBA00004141"/>
    </source>
</evidence>
<organism evidence="8 9">
    <name type="scientific">Tritrichomonas foetus</name>
    <dbReference type="NCBI Taxonomy" id="1144522"/>
    <lineage>
        <taxon>Eukaryota</taxon>
        <taxon>Metamonada</taxon>
        <taxon>Parabasalia</taxon>
        <taxon>Tritrichomonadida</taxon>
        <taxon>Tritrichomonadidae</taxon>
        <taxon>Tritrichomonas</taxon>
    </lineage>
</organism>
<dbReference type="OrthoDB" id="429851at2759"/>
<dbReference type="GO" id="GO:0007224">
    <property type="term" value="P:smoothened signaling pathway"/>
    <property type="evidence" value="ECO:0007669"/>
    <property type="project" value="TreeGrafter"/>
</dbReference>
<name>A0A1J4KGM3_9EUKA</name>
<dbReference type="RefSeq" id="XP_068363224.1">
    <property type="nucleotide sequence ID" value="XM_068501547.1"/>
</dbReference>
<evidence type="ECO:0000313" key="8">
    <source>
        <dbReference type="EMBL" id="OHT10088.1"/>
    </source>
</evidence>
<dbReference type="GeneID" id="94836251"/>
<feature type="transmembrane region" description="Helical" evidence="7">
    <location>
        <begin position="618"/>
        <end position="636"/>
    </location>
</feature>
<feature type="transmembrane region" description="Helical" evidence="7">
    <location>
        <begin position="31"/>
        <end position="55"/>
    </location>
</feature>
<dbReference type="InterPro" id="IPR052081">
    <property type="entry name" value="Dispatched_Hh_regulator"/>
</dbReference>
<comment type="caution">
    <text evidence="8">The sequence shown here is derived from an EMBL/GenBank/DDBJ whole genome shotgun (WGS) entry which is preliminary data.</text>
</comment>
<keyword evidence="5" id="KW-0325">Glycoprotein</keyword>
<evidence type="ECO:0000256" key="4">
    <source>
        <dbReference type="ARBA" id="ARBA00023136"/>
    </source>
</evidence>
<evidence type="ECO:0000313" key="9">
    <source>
        <dbReference type="Proteomes" id="UP000179807"/>
    </source>
</evidence>
<reference evidence="8" key="1">
    <citation type="submission" date="2016-10" db="EMBL/GenBank/DDBJ databases">
        <authorList>
            <person name="Benchimol M."/>
            <person name="Almeida L.G."/>
            <person name="Vasconcelos A.T."/>
            <person name="Perreira-Neves A."/>
            <person name="Rosa I.A."/>
            <person name="Tasca T."/>
            <person name="Bogo M.R."/>
            <person name="de Souza W."/>
        </authorList>
    </citation>
    <scope>NUCLEOTIDE SEQUENCE [LARGE SCALE GENOMIC DNA]</scope>
    <source>
        <strain evidence="8">K</strain>
    </source>
</reference>
<dbReference type="PANTHER" id="PTHR45951">
    <property type="entry name" value="PROTEIN DISPATCHED-RELATED"/>
    <property type="match status" value="1"/>
</dbReference>
<dbReference type="PANTHER" id="PTHR45951:SF3">
    <property type="entry name" value="PROTEIN DISPATCHED"/>
    <property type="match status" value="1"/>
</dbReference>
<evidence type="ECO:0000256" key="3">
    <source>
        <dbReference type="ARBA" id="ARBA00022989"/>
    </source>
</evidence>
<dbReference type="EMBL" id="MLAK01000621">
    <property type="protein sequence ID" value="OHT10088.1"/>
    <property type="molecule type" value="Genomic_DNA"/>
</dbReference>
<feature type="transmembrane region" description="Helical" evidence="7">
    <location>
        <begin position="457"/>
        <end position="477"/>
    </location>
</feature>
<dbReference type="GO" id="GO:0016020">
    <property type="term" value="C:membrane"/>
    <property type="evidence" value="ECO:0007669"/>
    <property type="project" value="UniProtKB-SubCell"/>
</dbReference>
<feature type="transmembrane region" description="Helical" evidence="7">
    <location>
        <begin position="1074"/>
        <end position="1097"/>
    </location>
</feature>
<dbReference type="AlphaFoldDB" id="A0A1J4KGM3"/>
<evidence type="ECO:0000256" key="5">
    <source>
        <dbReference type="ARBA" id="ARBA00023180"/>
    </source>
</evidence>
<gene>
    <name evidence="8" type="ORF">TRFO_20706</name>
</gene>
<accession>A0A1J4KGM3</accession>
<keyword evidence="9" id="KW-1185">Reference proteome</keyword>
<comment type="subcellular location">
    <subcellularLocation>
        <location evidence="1">Membrane</location>
        <topology evidence="1">Multi-pass membrane protein</topology>
    </subcellularLocation>
</comment>
<dbReference type="GO" id="GO:0022857">
    <property type="term" value="F:transmembrane transporter activity"/>
    <property type="evidence" value="ECO:0007669"/>
    <property type="project" value="TreeGrafter"/>
</dbReference>
<evidence type="ECO:0000256" key="6">
    <source>
        <dbReference type="SAM" id="Coils"/>
    </source>
</evidence>
<evidence type="ECO:0000256" key="7">
    <source>
        <dbReference type="SAM" id="Phobius"/>
    </source>
</evidence>
<dbReference type="Proteomes" id="UP000179807">
    <property type="component" value="Unassembled WGS sequence"/>
</dbReference>
<keyword evidence="2 7" id="KW-0812">Transmembrane</keyword>
<proteinExistence type="predicted"/>
<feature type="transmembrane region" description="Helical" evidence="7">
    <location>
        <begin position="1038"/>
        <end position="1062"/>
    </location>
</feature>
<protein>
    <recommendedName>
        <fullName evidence="10">SSD domain-containing protein</fullName>
    </recommendedName>
</protein>
<keyword evidence="3 7" id="KW-1133">Transmembrane helix</keyword>
<feature type="coiled-coil region" evidence="6">
    <location>
        <begin position="833"/>
        <end position="860"/>
    </location>
</feature>
<feature type="transmembrane region" description="Helical" evidence="7">
    <location>
        <begin position="391"/>
        <end position="412"/>
    </location>
</feature>
<feature type="transmembrane region" description="Helical" evidence="7">
    <location>
        <begin position="944"/>
        <end position="962"/>
    </location>
</feature>
<sequence>MDPSIKQIPKKKSSINGFTKIYATIITSHPLYLMFITFFVSIFSFLIAVFLYGLWPTCNQNYYRWSGEEISQKWDSYIQTQKVTYSSLQKLYTRLFNIPKQFELTQVGCLFYENEENIINVDSFREIWKVEEKMHETIGWSDFCYKVPMNSFPSFIQNIIRKMIVMMKDHLSDLEDDTNCIAFKSVITEIKKYMRVELNFSNPTPEDLTYDIIQQFFKSTEDENSLLLTDMNINNDTLNHNLTKKRVVEERLKVTFFGTDYEDMKTKRMRSLVVFGLPLKDYKNKEDRFIKQTRELGKWQVEFLKPLYEQENNKLINPCAALPFELEYEIFDIVLGHVPYFCVVFVVLLIVSWIYFHSFFLAFFGMFGVFLSLPVSVALLNLIAGIHHFDVIYAMAIFMYCIICGYFNFVIYNIFMNNNDDLLLTIQKTNKKAFVGLFINSFSSLSLLYSGSRLIQYFGVFAFFLLMNYYFIIYGWFIPSLSFYASSGFYKVSSVSIDSLTTHSAMYSNYYSTDSTNSIDDNNDGSNHIKNDNSYQSFMNNNQIKEIINDTNKNDAVIQDMNFPHKITINYDYPRQKLFDFILNKVQVDLNICMKTPFNFIERIVACYIWPFVYFYRFIFYILFASLLLLFGYFVLKIDTRNEIQFLKKTHRIQRALNLAKDGFSNPLNDNAFVFVWGLNSQPKLSLQNKKVVNDYGIPTFHEIDVTNHKVQKHIMYAWDLILNQSFIDFKQTETFGYNPWGEWSKITSINLSLIDFVFDGLNITKIPDDPTNISKEQYNLYNILWQLILSLTTLQEPDNYIPGTLKGNTVGFSFDNYSLQFIGMKANMFLTKTNSRKELKELYSKAKSIENQINEEAVRKGIPEFQGWMTSAAWIDFSVEENIFKNITIIFFISLIPILLGSIFFVSFANSIIILITLILTLLFTLGTLKLTNNWAIGLNEGLMISFFNSYICIFIEISYFDFFSEINLCNILQVSSKFHRHSNNDDVNTNDISNIDNKNKRKAKNMKSFINIIHYIKRKHQSSNQNHRFFPRIQEILMDISCPMLLALITLLLGSPVLLFCPYQMFPPFVPFMCISGFWANVLTFILLPILLSFFS</sequence>
<keyword evidence="4 7" id="KW-0472">Membrane</keyword>
<evidence type="ECO:0000256" key="2">
    <source>
        <dbReference type="ARBA" id="ARBA00022692"/>
    </source>
</evidence>
<dbReference type="VEuPathDB" id="TrichDB:TRFO_20706"/>
<feature type="transmembrane region" description="Helical" evidence="7">
    <location>
        <begin position="913"/>
        <end position="932"/>
    </location>
</feature>
<feature type="transmembrane region" description="Helical" evidence="7">
    <location>
        <begin position="362"/>
        <end position="384"/>
    </location>
</feature>
<keyword evidence="6" id="KW-0175">Coiled coil</keyword>
<feature type="transmembrane region" description="Helical" evidence="7">
    <location>
        <begin position="432"/>
        <end position="450"/>
    </location>
</feature>
<dbReference type="SUPFAM" id="SSF82866">
    <property type="entry name" value="Multidrug efflux transporter AcrB transmembrane domain"/>
    <property type="match status" value="2"/>
</dbReference>
<feature type="transmembrane region" description="Helical" evidence="7">
    <location>
        <begin position="888"/>
        <end position="907"/>
    </location>
</feature>
<feature type="transmembrane region" description="Helical" evidence="7">
    <location>
        <begin position="338"/>
        <end position="356"/>
    </location>
</feature>
<evidence type="ECO:0008006" key="10">
    <source>
        <dbReference type="Google" id="ProtNLM"/>
    </source>
</evidence>